<dbReference type="OrthoDB" id="24745at2759"/>
<evidence type="ECO:0000256" key="1">
    <source>
        <dbReference type="ARBA" id="ARBA00010800"/>
    </source>
</evidence>
<proteinExistence type="inferred from homology"/>
<keyword evidence="4" id="KW-1185">Reference proteome</keyword>
<comment type="caution">
    <text evidence="3">The sequence shown here is derived from an EMBL/GenBank/DDBJ whole genome shotgun (WGS) entry which is preliminary data.</text>
</comment>
<accession>A0A2P6NYA2</accession>
<dbReference type="GO" id="GO:0000172">
    <property type="term" value="C:ribonuclease MRP complex"/>
    <property type="evidence" value="ECO:0007669"/>
    <property type="project" value="TreeGrafter"/>
</dbReference>
<name>A0A2P6NYA2_9EUKA</name>
<evidence type="ECO:0000256" key="2">
    <source>
        <dbReference type="ARBA" id="ARBA00022694"/>
    </source>
</evidence>
<evidence type="ECO:0000313" key="4">
    <source>
        <dbReference type="Proteomes" id="UP000241769"/>
    </source>
</evidence>
<sequence length="183" mass="21021">METHNSNFPLSNSPDATGRLHNQIIKNFFPMSRRYCYQCIHRKARFRPRLGTEITMVRIKHRYILGEVKSGIDLNKSGERGFINLVTQQIRFFHGEYGVGALQHGMRVIYLNPSTGTFLLKTARSSCRAVWSSLTLTRERGNQSVQIVVLHVSGTIKQAKEAALQYNQNIILVEEEEKEEENI</sequence>
<evidence type="ECO:0000313" key="3">
    <source>
        <dbReference type="EMBL" id="PRP88936.1"/>
    </source>
</evidence>
<dbReference type="FunCoup" id="A0A2P6NYA2">
    <property type="interactions" value="97"/>
</dbReference>
<dbReference type="Proteomes" id="UP000241769">
    <property type="component" value="Unassembled WGS sequence"/>
</dbReference>
<dbReference type="Pfam" id="PF01900">
    <property type="entry name" value="RNase_P_Rpp14"/>
    <property type="match status" value="1"/>
</dbReference>
<dbReference type="SUPFAM" id="SSF160350">
    <property type="entry name" value="Rnp2-like"/>
    <property type="match status" value="1"/>
</dbReference>
<dbReference type="GO" id="GO:0033204">
    <property type="term" value="F:ribonuclease P RNA binding"/>
    <property type="evidence" value="ECO:0007669"/>
    <property type="project" value="TreeGrafter"/>
</dbReference>
<dbReference type="STRING" id="1890364.A0A2P6NYA2"/>
<protein>
    <submittedName>
        <fullName evidence="3">RNase P and RNase MRP subunit (Predicted)</fullName>
    </submittedName>
</protein>
<gene>
    <name evidence="3" type="ORF">PROFUN_00404</name>
</gene>
<dbReference type="GO" id="GO:0001682">
    <property type="term" value="P:tRNA 5'-leader removal"/>
    <property type="evidence" value="ECO:0007669"/>
    <property type="project" value="InterPro"/>
</dbReference>
<dbReference type="AlphaFoldDB" id="A0A2P6NYA2"/>
<dbReference type="PANTHER" id="PTHR15441">
    <property type="entry name" value="RIBONUCLEASE P PROTEIN SUBUNIT P14"/>
    <property type="match status" value="1"/>
</dbReference>
<organism evidence="3 4">
    <name type="scientific">Planoprotostelium fungivorum</name>
    <dbReference type="NCBI Taxonomy" id="1890364"/>
    <lineage>
        <taxon>Eukaryota</taxon>
        <taxon>Amoebozoa</taxon>
        <taxon>Evosea</taxon>
        <taxon>Variosea</taxon>
        <taxon>Cavosteliida</taxon>
        <taxon>Cavosteliaceae</taxon>
        <taxon>Planoprotostelium</taxon>
    </lineage>
</organism>
<dbReference type="GO" id="GO:0005730">
    <property type="term" value="C:nucleolus"/>
    <property type="evidence" value="ECO:0007669"/>
    <property type="project" value="TreeGrafter"/>
</dbReference>
<dbReference type="InParanoid" id="A0A2P6NYA2"/>
<dbReference type="Gene3D" id="3.30.70.3250">
    <property type="entry name" value="Ribonuclease P, Pop5 subunit"/>
    <property type="match status" value="1"/>
</dbReference>
<comment type="similarity">
    <text evidence="1">Belongs to the eukaryotic/archaeal RNase P protein component 2 family.</text>
</comment>
<dbReference type="PANTHER" id="PTHR15441:SF2">
    <property type="entry name" value="RIBONUCLEASE P_MRP PROTEIN SUBUNIT POP5"/>
    <property type="match status" value="1"/>
</dbReference>
<dbReference type="GO" id="GO:0030681">
    <property type="term" value="C:multimeric ribonuclease P complex"/>
    <property type="evidence" value="ECO:0007669"/>
    <property type="project" value="TreeGrafter"/>
</dbReference>
<reference evidence="3 4" key="1">
    <citation type="journal article" date="2018" name="Genome Biol. Evol.">
        <title>Multiple Roots of Fruiting Body Formation in Amoebozoa.</title>
        <authorList>
            <person name="Hillmann F."/>
            <person name="Forbes G."/>
            <person name="Novohradska S."/>
            <person name="Ferling I."/>
            <person name="Riege K."/>
            <person name="Groth M."/>
            <person name="Westermann M."/>
            <person name="Marz M."/>
            <person name="Spaller T."/>
            <person name="Winckler T."/>
            <person name="Schaap P."/>
            <person name="Glockner G."/>
        </authorList>
    </citation>
    <scope>NUCLEOTIDE SEQUENCE [LARGE SCALE GENOMIC DNA]</scope>
    <source>
        <strain evidence="3 4">Jena</strain>
    </source>
</reference>
<dbReference type="EMBL" id="MDYQ01000007">
    <property type="protein sequence ID" value="PRP88936.1"/>
    <property type="molecule type" value="Genomic_DNA"/>
</dbReference>
<dbReference type="InterPro" id="IPR002759">
    <property type="entry name" value="Pop5/Rpp14/Rnp2-like"/>
</dbReference>
<keyword evidence="2" id="KW-0819">tRNA processing</keyword>
<dbReference type="InterPro" id="IPR038085">
    <property type="entry name" value="Rnp2-like_sf"/>
</dbReference>